<dbReference type="PRINTS" id="PR00205">
    <property type="entry name" value="CADHERIN"/>
</dbReference>
<evidence type="ECO:0000256" key="2">
    <source>
        <dbReference type="ARBA" id="ARBA00022536"/>
    </source>
</evidence>
<evidence type="ECO:0000256" key="10">
    <source>
        <dbReference type="PROSITE-ProRule" id="PRU00043"/>
    </source>
</evidence>
<keyword evidence="6 10" id="KW-0106">Calcium</keyword>
<dbReference type="GeneID" id="111106221"/>
<evidence type="ECO:0000256" key="3">
    <source>
        <dbReference type="ARBA" id="ARBA00022692"/>
    </source>
</evidence>
<feature type="domain" description="Cadherin" evidence="14">
    <location>
        <begin position="235"/>
        <end position="334"/>
    </location>
</feature>
<dbReference type="InterPro" id="IPR002126">
    <property type="entry name" value="Cadherin-like_dom"/>
</dbReference>
<dbReference type="FunFam" id="2.60.40.60:FF:000020">
    <property type="entry name" value="Dachsous cadherin-related 1b"/>
    <property type="match status" value="5"/>
</dbReference>
<dbReference type="GO" id="GO:0045296">
    <property type="term" value="F:cadherin binding"/>
    <property type="evidence" value="ECO:0007669"/>
    <property type="project" value="TreeGrafter"/>
</dbReference>
<dbReference type="GO" id="GO:0005509">
    <property type="term" value="F:calcium ion binding"/>
    <property type="evidence" value="ECO:0007669"/>
    <property type="project" value="UniProtKB-UniRule"/>
</dbReference>
<feature type="domain" description="Cadherin" evidence="14">
    <location>
        <begin position="133"/>
        <end position="238"/>
    </location>
</feature>
<evidence type="ECO:0000256" key="9">
    <source>
        <dbReference type="ARBA" id="ARBA00023157"/>
    </source>
</evidence>
<feature type="domain" description="Cadherin" evidence="14">
    <location>
        <begin position="1053"/>
        <end position="1162"/>
    </location>
</feature>
<evidence type="ECO:0000259" key="14">
    <source>
        <dbReference type="PROSITE" id="PS50268"/>
    </source>
</evidence>
<dbReference type="PANTHER" id="PTHR24027">
    <property type="entry name" value="CADHERIN-23"/>
    <property type="match status" value="1"/>
</dbReference>
<keyword evidence="5" id="KW-0677">Repeat</keyword>
<comment type="subcellular location">
    <subcellularLocation>
        <location evidence="1">Membrane</location>
    </subcellularLocation>
</comment>
<keyword evidence="7 12" id="KW-1133">Transmembrane helix</keyword>
<sequence>MKAEALIWFLKLLFLDLAHGARVPSFSPDVAVVNIQEGQTDTHVITLNCTTPSGGSCDLTIGDGFNNTFLLVNNDIRTAVSPPVDYEALGDKNFVVTLEVHGRDPTDPTSNHTAVATVFVYVGPVNEFQPRFVGVPYTAQVPEDIRVGDQVIQLTGKDGDLGPQGEITFSIVAGNNDNKFQINPKTGRIFTAGSLDYETVTSYRLTVRLSDGDNTTEEDVTISVLPVNDNDPQCTPTVYHVTMGDEFATEQTKLQTLSCTDADGDALTYTIVSGNTGGDFDVTPTGTIVLTKDLDATRNPLSYLLTIEVTDGERSTDALFRIYVIKNNTKAPEFSYEERDVSESLAVGSEIIVYTAFDPDQPPYGIVSYEIQMVTNGGENQFLIERNTGRIKLARPLDYESVTSYNIIVVSTDGGGLKGTGTVAIDVLNENDNVPVCRTYAEVYNVREDTAVNTVISTDVQCTDADNNQLTYNLVMSPPGSTFGVTDFGHVFLKEPLDFEAQSFYEFDVMVSDGGSSPVKITMVIDVINVNEHEPIFSPEIYHSTLDETSQTGVNVTMVTASDGDLDTLSYSFLSPVPEFNLGSSSGLIILSQALNAETQTSYTLLVIASDGDKSATASVSVTVRDVNEAPAFDQDNYSFSNIENTPTGTLIGKVLAKDPDVVGNNAVFRYSIISGNVNSHFLIDPDDGTISVAVPVDFEVTRSVLLVIEVSDFGSIPLSDKCTVNISIQDVNDNPPEFATATLTEFLPEDAGVGDVVSRVSARDIDSDRNDNNVFLFRIQQDVPFVVDPRSGNVTVKEPLDRELQESYEMVIEAEDGGFPPNTGSVTLTVILTDVNDNAPLILGTYDKTIPENEPIHSLVFTMSANDIDAGDNGRFLYSIIAGNPGFHFRIEQITGYVQVSTELDREAQSVYELVIQATDLGSTPRSSTVTATVTLSDVNDMAPNFNQGEYTFNVPENVPRGTSVGTVAAKDEDLGANAIVIYRIKTYLEGHAGKFTIDPSTGEISTLGDLDREVEGFYSIKVIAEDRGSLSSEALVNVTVTDANDNAPMFTRTKYSTEVFEDLAVATLILTVTAHDRDLGTNAQISYSIDPNSRDGVRAGEYFSLDGATGVLRLIKALDREFFANISMTVIATDGGAPAQSSNTTVSVFIEDINDNRPVFQPSFYNAEVSYEHACDHIITVVTAMDVDQEKNAEVVYEMDPVYGENQFILDPISGQIKTNLNVNESINVILVRAHDLGTPRLMTSLSAKIRIDSFNASETILLFSLSMNLPTYLKREAEFLALVKETIAEFYATAYVRRWCIEDKTTSVVVYVYAVKNDLTKWESNLNLDKPFMTNGEFLDALELNQNNIPTINGTDERWRDLLVTEVGSYGDDIVYPAGSSRASGDAGSSGLVIALATIFSILAVVLLVALILCLLWRRKLKKRKENNKASSTPKLIKVQSKISKNGDQSGSSEKRPFIHDEDEFGGSVRHVTNVANPSMVYPNGAKVMGSPLTRSGHGKGSPTGSALDTDKDTDSLTKIDIDGRRDKLVSPSGVKPRLTGSPSTGSVKRRVLVEKGSNLAGDDQERPSSDGRASTRTFKNRGIDPVTGWVYEDNPEQNGRQWLKTPDGDPIFEPAFI</sequence>
<keyword evidence="8 12" id="KW-0472">Membrane</keyword>
<evidence type="ECO:0000313" key="15">
    <source>
        <dbReference type="Proteomes" id="UP000694844"/>
    </source>
</evidence>
<evidence type="ECO:0000256" key="5">
    <source>
        <dbReference type="ARBA" id="ARBA00022737"/>
    </source>
</evidence>
<feature type="domain" description="Cadherin" evidence="14">
    <location>
        <begin position="538"/>
        <end position="633"/>
    </location>
</feature>
<dbReference type="GO" id="GO:0008013">
    <property type="term" value="F:beta-catenin binding"/>
    <property type="evidence" value="ECO:0007669"/>
    <property type="project" value="TreeGrafter"/>
</dbReference>
<evidence type="ECO:0000256" key="8">
    <source>
        <dbReference type="ARBA" id="ARBA00023136"/>
    </source>
</evidence>
<dbReference type="FunFam" id="2.60.40.60:FF:000013">
    <property type="entry name" value="Cadherin EGF LAG seven-pass G-type receptor"/>
    <property type="match status" value="1"/>
</dbReference>
<feature type="domain" description="Cadherin" evidence="14">
    <location>
        <begin position="634"/>
        <end position="739"/>
    </location>
</feature>
<dbReference type="PROSITE" id="PS00232">
    <property type="entry name" value="CADHERIN_1"/>
    <property type="match status" value="2"/>
</dbReference>
<evidence type="ECO:0000256" key="13">
    <source>
        <dbReference type="SAM" id="SignalP"/>
    </source>
</evidence>
<accession>A0A8B8B0G7</accession>
<evidence type="ECO:0000256" key="4">
    <source>
        <dbReference type="ARBA" id="ARBA00022729"/>
    </source>
</evidence>
<dbReference type="PROSITE" id="PS50268">
    <property type="entry name" value="CADHERIN_2"/>
    <property type="match status" value="11"/>
</dbReference>
<feature type="domain" description="Cadherin" evidence="14">
    <location>
        <begin position="341"/>
        <end position="437"/>
    </location>
</feature>
<keyword evidence="2" id="KW-0245">EGF-like domain</keyword>
<feature type="domain" description="Cadherin" evidence="14">
    <location>
        <begin position="438"/>
        <end position="537"/>
    </location>
</feature>
<dbReference type="KEGG" id="cvn:111106221"/>
<dbReference type="SMART" id="SM00112">
    <property type="entry name" value="CA"/>
    <property type="match status" value="11"/>
</dbReference>
<evidence type="ECO:0000256" key="11">
    <source>
        <dbReference type="SAM" id="MobiDB-lite"/>
    </source>
</evidence>
<feature type="domain" description="Cadherin" evidence="14">
    <location>
        <begin position="740"/>
        <end position="843"/>
    </location>
</feature>
<organism evidence="15 16">
    <name type="scientific">Crassostrea virginica</name>
    <name type="common">Eastern oyster</name>
    <dbReference type="NCBI Taxonomy" id="6565"/>
    <lineage>
        <taxon>Eukaryota</taxon>
        <taxon>Metazoa</taxon>
        <taxon>Spiralia</taxon>
        <taxon>Lophotrochozoa</taxon>
        <taxon>Mollusca</taxon>
        <taxon>Bivalvia</taxon>
        <taxon>Autobranchia</taxon>
        <taxon>Pteriomorphia</taxon>
        <taxon>Ostreida</taxon>
        <taxon>Ostreoidea</taxon>
        <taxon>Ostreidae</taxon>
        <taxon>Crassostrea</taxon>
    </lineage>
</organism>
<evidence type="ECO:0000256" key="6">
    <source>
        <dbReference type="ARBA" id="ARBA00022837"/>
    </source>
</evidence>
<feature type="domain" description="Cadherin" evidence="14">
    <location>
        <begin position="948"/>
        <end position="1052"/>
    </location>
</feature>
<evidence type="ECO:0000256" key="7">
    <source>
        <dbReference type="ARBA" id="ARBA00022989"/>
    </source>
</evidence>
<name>A0A8B8B0G7_CRAVI</name>
<feature type="signal peptide" evidence="13">
    <location>
        <begin position="1"/>
        <end position="20"/>
    </location>
</feature>
<dbReference type="InterPro" id="IPR039808">
    <property type="entry name" value="Cadherin"/>
</dbReference>
<feature type="chain" id="PRO_5034356249" evidence="13">
    <location>
        <begin position="21"/>
        <end position="1621"/>
    </location>
</feature>
<gene>
    <name evidence="16" type="primary">LOC111106221</name>
</gene>
<dbReference type="PANTHER" id="PTHR24027:SF438">
    <property type="entry name" value="CADHERIN 23"/>
    <property type="match status" value="1"/>
</dbReference>
<reference evidence="16" key="1">
    <citation type="submission" date="2025-08" db="UniProtKB">
        <authorList>
            <consortium name="RefSeq"/>
        </authorList>
    </citation>
    <scope>IDENTIFICATION</scope>
    <source>
        <tissue evidence="16">Whole sample</tissue>
    </source>
</reference>
<feature type="region of interest" description="Disordered" evidence="11">
    <location>
        <begin position="1430"/>
        <end position="1466"/>
    </location>
</feature>
<dbReference type="Pfam" id="PF00028">
    <property type="entry name" value="Cadherin"/>
    <property type="match status" value="9"/>
</dbReference>
<dbReference type="GO" id="GO:0016477">
    <property type="term" value="P:cell migration"/>
    <property type="evidence" value="ECO:0007669"/>
    <property type="project" value="TreeGrafter"/>
</dbReference>
<dbReference type="InterPro" id="IPR015919">
    <property type="entry name" value="Cadherin-like_sf"/>
</dbReference>
<dbReference type="CDD" id="cd11304">
    <property type="entry name" value="Cadherin_repeat"/>
    <property type="match status" value="10"/>
</dbReference>
<proteinExistence type="predicted"/>
<dbReference type="GO" id="GO:0007156">
    <property type="term" value="P:homophilic cell adhesion via plasma membrane adhesion molecules"/>
    <property type="evidence" value="ECO:0007669"/>
    <property type="project" value="InterPro"/>
</dbReference>
<evidence type="ECO:0000256" key="12">
    <source>
        <dbReference type="SAM" id="Phobius"/>
    </source>
</evidence>
<evidence type="ECO:0000256" key="1">
    <source>
        <dbReference type="ARBA" id="ARBA00004370"/>
    </source>
</evidence>
<keyword evidence="9" id="KW-1015">Disulfide bond</keyword>
<dbReference type="FunFam" id="2.60.40.60:FF:000092">
    <property type="entry name" value="Protocadherin 8"/>
    <property type="match status" value="1"/>
</dbReference>
<feature type="transmembrane region" description="Helical" evidence="12">
    <location>
        <begin position="1395"/>
        <end position="1420"/>
    </location>
</feature>
<keyword evidence="15" id="KW-1185">Reference proteome</keyword>
<dbReference type="Proteomes" id="UP000694844">
    <property type="component" value="Chromosome 8"/>
</dbReference>
<feature type="compositionally biased region" description="Polar residues" evidence="11">
    <location>
        <begin position="1444"/>
        <end position="1455"/>
    </location>
</feature>
<feature type="domain" description="Cadherin" evidence="14">
    <location>
        <begin position="1163"/>
        <end position="1275"/>
    </location>
</feature>
<dbReference type="OrthoDB" id="6252479at2759"/>
<dbReference type="Gene3D" id="2.60.40.60">
    <property type="entry name" value="Cadherins"/>
    <property type="match status" value="11"/>
</dbReference>
<keyword evidence="3 12" id="KW-0812">Transmembrane</keyword>
<dbReference type="RefSeq" id="XP_022296513.1">
    <property type="nucleotide sequence ID" value="XM_022440805.1"/>
</dbReference>
<evidence type="ECO:0000313" key="16">
    <source>
        <dbReference type="RefSeq" id="XP_022296513.1"/>
    </source>
</evidence>
<feature type="domain" description="Cadherin" evidence="14">
    <location>
        <begin position="843"/>
        <end position="947"/>
    </location>
</feature>
<protein>
    <submittedName>
        <fullName evidence="16">Protocadherin Fat 4-like</fullName>
    </submittedName>
</protein>
<dbReference type="InterPro" id="IPR020894">
    <property type="entry name" value="Cadherin_CS"/>
</dbReference>
<feature type="compositionally biased region" description="Basic and acidic residues" evidence="11">
    <location>
        <begin position="1512"/>
        <end position="1532"/>
    </location>
</feature>
<dbReference type="GO" id="GO:0016342">
    <property type="term" value="C:catenin complex"/>
    <property type="evidence" value="ECO:0007669"/>
    <property type="project" value="TreeGrafter"/>
</dbReference>
<feature type="region of interest" description="Disordered" evidence="11">
    <location>
        <begin position="1489"/>
        <end position="1621"/>
    </location>
</feature>
<dbReference type="SUPFAM" id="SSF49313">
    <property type="entry name" value="Cadherin-like"/>
    <property type="match status" value="11"/>
</dbReference>
<keyword evidence="4 13" id="KW-0732">Signal</keyword>